<dbReference type="Gene3D" id="3.40.190.10">
    <property type="entry name" value="Periplasmic binding protein-like II"/>
    <property type="match status" value="1"/>
</dbReference>
<dbReference type="PANTHER" id="PTHR43649:SF31">
    <property type="entry name" value="SN-GLYCEROL-3-PHOSPHATE-BINDING PERIPLASMIC PROTEIN UGPB"/>
    <property type="match status" value="1"/>
</dbReference>
<evidence type="ECO:0000313" key="6">
    <source>
        <dbReference type="Proteomes" id="UP001500339"/>
    </source>
</evidence>
<dbReference type="Proteomes" id="UP001500339">
    <property type="component" value="Unassembled WGS sequence"/>
</dbReference>
<name>A0ABP3TXX9_9CLOT</name>
<dbReference type="Pfam" id="PF01547">
    <property type="entry name" value="SBP_bac_1"/>
    <property type="match status" value="1"/>
</dbReference>
<comment type="similarity">
    <text evidence="2">Belongs to the bacterial solute-binding protein 1 family.</text>
</comment>
<evidence type="ECO:0000256" key="3">
    <source>
        <dbReference type="ARBA" id="ARBA00022448"/>
    </source>
</evidence>
<dbReference type="SUPFAM" id="SSF53850">
    <property type="entry name" value="Periplasmic binding protein-like II"/>
    <property type="match status" value="1"/>
</dbReference>
<sequence>MGVSNINNKLGILNYRKILCIFLILITSITVFGCKNNKDKEESAEKKLDVFIDIKDKHSLDTMKLLIEEFKKEKPKINVTINNSISLNNVEDVGKQKIGDIIITSRNKMIELQKKGYLNDLGNYYEKNKINDKYYNVVKSYGRYNDKYYGIALNPYTIEIFYNKESLEKYKLSTPTNIKDLDSLLKRLNELSIEVPVILTDDLDVYTAAISLVIRDKTNMYNMDSIYNCSKEIYKERKEVQTLFDDINSLYKKGVLNKNTFKIGNETSIKRFLNGDIPLIISTSYYYGELNKSNIGIIEDYDSIISYKGSVPVIVNSLLCIPINGSSGEEVGEFIKFIYSDKTQKKLLDKGHVTANIEANKELTGIGALMRKHLEDNNENGILLSYNLPSKFYIGIYSKIEEILSGKYTGKEWETILNEACK</sequence>
<evidence type="ECO:0000256" key="1">
    <source>
        <dbReference type="ARBA" id="ARBA00004196"/>
    </source>
</evidence>
<dbReference type="EMBL" id="BAAACF010000001">
    <property type="protein sequence ID" value="GAA0718032.1"/>
    <property type="molecule type" value="Genomic_DNA"/>
</dbReference>
<comment type="subcellular location">
    <subcellularLocation>
        <location evidence="1">Cell envelope</location>
    </subcellularLocation>
</comment>
<evidence type="ECO:0000256" key="4">
    <source>
        <dbReference type="ARBA" id="ARBA00022729"/>
    </source>
</evidence>
<dbReference type="InterPro" id="IPR006059">
    <property type="entry name" value="SBP"/>
</dbReference>
<keyword evidence="3" id="KW-0813">Transport</keyword>
<evidence type="ECO:0000256" key="2">
    <source>
        <dbReference type="ARBA" id="ARBA00008520"/>
    </source>
</evidence>
<organism evidence="5 6">
    <name type="scientific">Clostridium malenominatum</name>
    <dbReference type="NCBI Taxonomy" id="1539"/>
    <lineage>
        <taxon>Bacteria</taxon>
        <taxon>Bacillati</taxon>
        <taxon>Bacillota</taxon>
        <taxon>Clostridia</taxon>
        <taxon>Eubacteriales</taxon>
        <taxon>Clostridiaceae</taxon>
        <taxon>Clostridium</taxon>
    </lineage>
</organism>
<keyword evidence="6" id="KW-1185">Reference proteome</keyword>
<proteinExistence type="inferred from homology"/>
<dbReference type="PANTHER" id="PTHR43649">
    <property type="entry name" value="ARABINOSE-BINDING PROTEIN-RELATED"/>
    <property type="match status" value="1"/>
</dbReference>
<evidence type="ECO:0000313" key="5">
    <source>
        <dbReference type="EMBL" id="GAA0718032.1"/>
    </source>
</evidence>
<keyword evidence="4" id="KW-0732">Signal</keyword>
<accession>A0ABP3TXX9</accession>
<comment type="caution">
    <text evidence="5">The sequence shown here is derived from an EMBL/GenBank/DDBJ whole genome shotgun (WGS) entry which is preliminary data.</text>
</comment>
<gene>
    <name evidence="5" type="ORF">GCM10008905_04270</name>
</gene>
<reference evidence="6" key="1">
    <citation type="journal article" date="2019" name="Int. J. Syst. Evol. Microbiol.">
        <title>The Global Catalogue of Microorganisms (GCM) 10K type strain sequencing project: providing services to taxonomists for standard genome sequencing and annotation.</title>
        <authorList>
            <consortium name="The Broad Institute Genomics Platform"/>
            <consortium name="The Broad Institute Genome Sequencing Center for Infectious Disease"/>
            <person name="Wu L."/>
            <person name="Ma J."/>
        </authorList>
    </citation>
    <scope>NUCLEOTIDE SEQUENCE [LARGE SCALE GENOMIC DNA]</scope>
    <source>
        <strain evidence="6">JCM 1405</strain>
    </source>
</reference>
<protein>
    <submittedName>
        <fullName evidence="5">ABC transporter substrate-binding protein</fullName>
    </submittedName>
</protein>
<dbReference type="InterPro" id="IPR050490">
    <property type="entry name" value="Bact_solute-bd_prot1"/>
</dbReference>